<dbReference type="OrthoDB" id="60524at2"/>
<dbReference type="PROSITE" id="PS51257">
    <property type="entry name" value="PROKAR_LIPOPROTEIN"/>
    <property type="match status" value="1"/>
</dbReference>
<dbReference type="STRING" id="758803.SAMN05421803_106202"/>
<dbReference type="InterPro" id="IPR011044">
    <property type="entry name" value="Quino_amine_DH_bsu"/>
</dbReference>
<evidence type="ECO:0000256" key="1">
    <source>
        <dbReference type="SAM" id="SignalP"/>
    </source>
</evidence>
<accession>A0A1M6JNM7</accession>
<feature type="chain" id="PRO_5039003810" description="ABC transporter" evidence="1">
    <location>
        <begin position="25"/>
        <end position="402"/>
    </location>
</feature>
<reference evidence="2 3" key="1">
    <citation type="submission" date="2016-11" db="EMBL/GenBank/DDBJ databases">
        <authorList>
            <person name="Jaros S."/>
            <person name="Januszkiewicz K."/>
            <person name="Wedrychowicz H."/>
        </authorList>
    </citation>
    <scope>NUCLEOTIDE SEQUENCE [LARGE SCALE GENOMIC DNA]</scope>
    <source>
        <strain evidence="2 3">CGMCC 4.5723</strain>
    </source>
</reference>
<dbReference type="SMART" id="SM00564">
    <property type="entry name" value="PQQ"/>
    <property type="match status" value="2"/>
</dbReference>
<dbReference type="RefSeq" id="WP_073379488.1">
    <property type="nucleotide sequence ID" value="NZ_FQZK01000006.1"/>
</dbReference>
<dbReference type="EMBL" id="FQZK01000006">
    <property type="protein sequence ID" value="SHJ48242.1"/>
    <property type="molecule type" value="Genomic_DNA"/>
</dbReference>
<protein>
    <recommendedName>
        <fullName evidence="4">ABC transporter</fullName>
    </recommendedName>
</protein>
<dbReference type="InterPro" id="IPR006311">
    <property type="entry name" value="TAT_signal"/>
</dbReference>
<organism evidence="2 3">
    <name type="scientific">Nocardiopsis flavescens</name>
    <dbReference type="NCBI Taxonomy" id="758803"/>
    <lineage>
        <taxon>Bacteria</taxon>
        <taxon>Bacillati</taxon>
        <taxon>Actinomycetota</taxon>
        <taxon>Actinomycetes</taxon>
        <taxon>Streptosporangiales</taxon>
        <taxon>Nocardiopsidaceae</taxon>
        <taxon>Nocardiopsis</taxon>
    </lineage>
</organism>
<sequence>MIRTHRRSALPAAGAGLLAAALLAGCAAGPREEPPAPAEETPHGYVEGAEEAAEPQSRLVLADDEGAVEVLDLITEETTALDPVGPVDGITGDGRFAYLYSSDERTTSVVDSGTWTVDHGDHFHYYRARIRALGAVEGVAAPEAAADTALTALADGNGSAALLERPAQEDGGLTPVDLPAGAAAPAVAVPYGGALVTASDDGVHVHDRSGEPLASPDAACADPAGAAVTRRGLVIGCTGGALLVTEDDGEFTAQELPHPDGLPAGAHVDDFHHRPGAAALAALPAPGTVLVLDLAEQRWHHWDLPGAVAVSAVGEGASVLALTDDGALHALDPETGEELARTDLLEEVDTEHPPVLQVDTSRAYVNDAHGGLVHEIDYNDDLRVARTFETGVAPVHMVETGR</sequence>
<dbReference type="PROSITE" id="PS51318">
    <property type="entry name" value="TAT"/>
    <property type="match status" value="1"/>
</dbReference>
<feature type="signal peptide" evidence="1">
    <location>
        <begin position="1"/>
        <end position="24"/>
    </location>
</feature>
<dbReference type="AlphaFoldDB" id="A0A1M6JNM7"/>
<evidence type="ECO:0008006" key="4">
    <source>
        <dbReference type="Google" id="ProtNLM"/>
    </source>
</evidence>
<evidence type="ECO:0000313" key="3">
    <source>
        <dbReference type="Proteomes" id="UP000184452"/>
    </source>
</evidence>
<evidence type="ECO:0000313" key="2">
    <source>
        <dbReference type="EMBL" id="SHJ48242.1"/>
    </source>
</evidence>
<dbReference type="InterPro" id="IPR018391">
    <property type="entry name" value="PQQ_b-propeller_rpt"/>
</dbReference>
<dbReference type="Proteomes" id="UP000184452">
    <property type="component" value="Unassembled WGS sequence"/>
</dbReference>
<proteinExistence type="predicted"/>
<gene>
    <name evidence="2" type="ORF">SAMN05421803_106202</name>
</gene>
<name>A0A1M6JNM7_9ACTN</name>
<dbReference type="InterPro" id="IPR015943">
    <property type="entry name" value="WD40/YVTN_repeat-like_dom_sf"/>
</dbReference>
<dbReference type="SUPFAM" id="SSF50969">
    <property type="entry name" value="YVTN repeat-like/Quinoprotein amine dehydrogenase"/>
    <property type="match status" value="1"/>
</dbReference>
<keyword evidence="1" id="KW-0732">Signal</keyword>
<dbReference type="Gene3D" id="2.130.10.10">
    <property type="entry name" value="YVTN repeat-like/Quinoprotein amine dehydrogenase"/>
    <property type="match status" value="1"/>
</dbReference>
<keyword evidence="3" id="KW-1185">Reference proteome</keyword>